<dbReference type="CDD" id="cd00317">
    <property type="entry name" value="cyclophilin"/>
    <property type="match status" value="1"/>
</dbReference>
<dbReference type="PROSITE" id="PS50072">
    <property type="entry name" value="CSA_PPIASE_2"/>
    <property type="match status" value="1"/>
</dbReference>
<dbReference type="PANTHER" id="PTHR45625:SF4">
    <property type="entry name" value="PEPTIDYLPROLYL ISOMERASE DOMAIN AND WD REPEAT-CONTAINING PROTEIN 1"/>
    <property type="match status" value="1"/>
</dbReference>
<evidence type="ECO:0000313" key="6">
    <source>
        <dbReference type="Proteomes" id="UP001214250"/>
    </source>
</evidence>
<dbReference type="Proteomes" id="UP001214250">
    <property type="component" value="Chromosome 2"/>
</dbReference>
<keyword evidence="6" id="KW-1185">Reference proteome</keyword>
<dbReference type="EMBL" id="CP117812">
    <property type="protein sequence ID" value="WDE98703.1"/>
    <property type="molecule type" value="Genomic_DNA"/>
</dbReference>
<evidence type="ECO:0000259" key="4">
    <source>
        <dbReference type="PROSITE" id="PS50072"/>
    </source>
</evidence>
<evidence type="ECO:0000256" key="3">
    <source>
        <dbReference type="RuleBase" id="RU363019"/>
    </source>
</evidence>
<dbReference type="InterPro" id="IPR044666">
    <property type="entry name" value="Cyclophilin_A-like"/>
</dbReference>
<dbReference type="SUPFAM" id="SSF50891">
    <property type="entry name" value="Cyclophilin-like"/>
    <property type="match status" value="1"/>
</dbReference>
<organism evidence="5 6">
    <name type="scientific">Lentisphaera profundi</name>
    <dbReference type="NCBI Taxonomy" id="1658616"/>
    <lineage>
        <taxon>Bacteria</taxon>
        <taxon>Pseudomonadati</taxon>
        <taxon>Lentisphaerota</taxon>
        <taxon>Lentisphaeria</taxon>
        <taxon>Lentisphaerales</taxon>
        <taxon>Lentisphaeraceae</taxon>
        <taxon>Lentisphaera</taxon>
    </lineage>
</organism>
<dbReference type="PRINTS" id="PR00153">
    <property type="entry name" value="CSAPPISMRASE"/>
</dbReference>
<sequence length="231" mass="25464">MRIIKFLILLSLFVACERDEKLILPKAESQAKIEVQGEATLPTKVESSDSTQKAIGAYEHPRVKISTSKGDMVAELYEDKAPNTVANFVTLVESGFYKDMNFHRVIKGFMAQGGCPHSRSGTDSGQPGTGGPGYSINNEMHPQLLHNQRGILSMANSGPNTNGSQFFILFKESKFLNGGYSVYGRVIEGLNVLDKIETIGARRDGLPLQEQVTFSITLIQKNDHPYKVIKN</sequence>
<dbReference type="GO" id="GO:0016853">
    <property type="term" value="F:isomerase activity"/>
    <property type="evidence" value="ECO:0007669"/>
    <property type="project" value="UniProtKB-KW"/>
</dbReference>
<accession>A0ABY7VWV0</accession>
<proteinExistence type="inferred from homology"/>
<keyword evidence="1 3" id="KW-0697">Rotamase</keyword>
<dbReference type="InterPro" id="IPR029000">
    <property type="entry name" value="Cyclophilin-like_dom_sf"/>
</dbReference>
<dbReference type="RefSeq" id="WP_274153572.1">
    <property type="nucleotide sequence ID" value="NZ_CP117812.1"/>
</dbReference>
<dbReference type="InterPro" id="IPR002130">
    <property type="entry name" value="Cyclophilin-type_PPIase_dom"/>
</dbReference>
<protein>
    <recommendedName>
        <fullName evidence="3">Peptidyl-prolyl cis-trans isomerase</fullName>
        <shortName evidence="3">PPIase</shortName>
        <ecNumber evidence="3">5.2.1.8</ecNumber>
    </recommendedName>
</protein>
<comment type="catalytic activity">
    <reaction evidence="3">
        <text>[protein]-peptidylproline (omega=180) = [protein]-peptidylproline (omega=0)</text>
        <dbReference type="Rhea" id="RHEA:16237"/>
        <dbReference type="Rhea" id="RHEA-COMP:10747"/>
        <dbReference type="Rhea" id="RHEA-COMP:10748"/>
        <dbReference type="ChEBI" id="CHEBI:83833"/>
        <dbReference type="ChEBI" id="CHEBI:83834"/>
        <dbReference type="EC" id="5.2.1.8"/>
    </reaction>
</comment>
<dbReference type="PROSITE" id="PS51257">
    <property type="entry name" value="PROKAR_LIPOPROTEIN"/>
    <property type="match status" value="1"/>
</dbReference>
<evidence type="ECO:0000256" key="1">
    <source>
        <dbReference type="ARBA" id="ARBA00023110"/>
    </source>
</evidence>
<reference evidence="5 6" key="1">
    <citation type="submission" date="2023-02" db="EMBL/GenBank/DDBJ databases">
        <title>Genome sequence of Lentisphaera profundi SAORIC-696.</title>
        <authorList>
            <person name="Kim e."/>
            <person name="Cho J.-C."/>
            <person name="Choi A."/>
            <person name="Kang I."/>
        </authorList>
    </citation>
    <scope>NUCLEOTIDE SEQUENCE [LARGE SCALE GENOMIC DNA]</scope>
    <source>
        <strain evidence="5 6">SAORIC-696</strain>
    </source>
</reference>
<evidence type="ECO:0000313" key="5">
    <source>
        <dbReference type="EMBL" id="WDE98703.1"/>
    </source>
</evidence>
<feature type="domain" description="PPIase cyclophilin-type" evidence="4">
    <location>
        <begin position="70"/>
        <end position="218"/>
    </location>
</feature>
<dbReference type="PANTHER" id="PTHR45625">
    <property type="entry name" value="PEPTIDYL-PROLYL CIS-TRANS ISOMERASE-RELATED"/>
    <property type="match status" value="1"/>
</dbReference>
<dbReference type="Gene3D" id="2.40.100.10">
    <property type="entry name" value="Cyclophilin-like"/>
    <property type="match status" value="1"/>
</dbReference>
<keyword evidence="2 3" id="KW-0413">Isomerase</keyword>
<evidence type="ECO:0000256" key="2">
    <source>
        <dbReference type="ARBA" id="ARBA00023235"/>
    </source>
</evidence>
<gene>
    <name evidence="5" type="ORF">PQO03_12735</name>
</gene>
<dbReference type="EC" id="5.2.1.8" evidence="3"/>
<comment type="similarity">
    <text evidence="3">Belongs to the cyclophilin-type PPIase family.</text>
</comment>
<dbReference type="Pfam" id="PF00160">
    <property type="entry name" value="Pro_isomerase"/>
    <property type="match status" value="1"/>
</dbReference>
<name>A0ABY7VWV0_9BACT</name>
<comment type="function">
    <text evidence="3">PPIases accelerate the folding of proteins. It catalyzes the cis-trans isomerization of proline imidic peptide bonds in oligopeptides.</text>
</comment>